<evidence type="ECO:0000313" key="4">
    <source>
        <dbReference type="Proteomes" id="UP000256329"/>
    </source>
</evidence>
<evidence type="ECO:0000256" key="1">
    <source>
        <dbReference type="SAM" id="Coils"/>
    </source>
</evidence>
<evidence type="ECO:0000259" key="2">
    <source>
        <dbReference type="Pfam" id="PF18765"/>
    </source>
</evidence>
<dbReference type="Proteomes" id="UP000256329">
    <property type="component" value="Unassembled WGS sequence"/>
</dbReference>
<dbReference type="Gene3D" id="3.30.460.10">
    <property type="entry name" value="Beta Polymerase, domain 2"/>
    <property type="match status" value="1"/>
</dbReference>
<feature type="domain" description="Polymerase beta nucleotidyltransferase" evidence="2">
    <location>
        <begin position="42"/>
        <end position="122"/>
    </location>
</feature>
<dbReference type="SUPFAM" id="SSF81301">
    <property type="entry name" value="Nucleotidyltransferase"/>
    <property type="match status" value="1"/>
</dbReference>
<dbReference type="EMBL" id="QSLN01000022">
    <property type="protein sequence ID" value="RDV81208.1"/>
    <property type="molecule type" value="Genomic_DNA"/>
</dbReference>
<name>A0A3D8P198_9THEO</name>
<keyword evidence="1" id="KW-0175">Coiled coil</keyword>
<dbReference type="InterPro" id="IPR041633">
    <property type="entry name" value="Polbeta"/>
</dbReference>
<evidence type="ECO:0000313" key="3">
    <source>
        <dbReference type="EMBL" id="RDV81208.1"/>
    </source>
</evidence>
<dbReference type="CDD" id="cd05403">
    <property type="entry name" value="NT_KNTase_like"/>
    <property type="match status" value="1"/>
</dbReference>
<gene>
    <name evidence="3" type="ORF">DXX99_09730</name>
</gene>
<dbReference type="GO" id="GO:0016740">
    <property type="term" value="F:transferase activity"/>
    <property type="evidence" value="ECO:0007669"/>
    <property type="project" value="UniProtKB-KW"/>
</dbReference>
<accession>A0A3D8P198</accession>
<dbReference type="InterPro" id="IPR043519">
    <property type="entry name" value="NT_sf"/>
</dbReference>
<dbReference type="OrthoDB" id="9803106at2"/>
<dbReference type="Pfam" id="PF18765">
    <property type="entry name" value="Polbeta"/>
    <property type="match status" value="1"/>
</dbReference>
<reference evidence="3 4" key="1">
    <citation type="submission" date="2018-08" db="EMBL/GenBank/DDBJ databases">
        <title>Form III RuBisCO-mediated autotrophy in Thermodesulfobium bacteria.</title>
        <authorList>
            <person name="Toshchakov S.V."/>
            <person name="Kublanov I.V."/>
            <person name="Frolov E."/>
            <person name="Bonch-Osmolovskaya E.A."/>
            <person name="Tourova T.P."/>
            <person name="Chernych N.A."/>
            <person name="Lebedinsky A.V."/>
        </authorList>
    </citation>
    <scope>NUCLEOTIDE SEQUENCE [LARGE SCALE GENOMIC DNA]</scope>
    <source>
        <strain evidence="3 4">SR</strain>
    </source>
</reference>
<feature type="coiled-coil region" evidence="1">
    <location>
        <begin position="14"/>
        <end position="49"/>
    </location>
</feature>
<dbReference type="AlphaFoldDB" id="A0A3D8P198"/>
<keyword evidence="3" id="KW-0808">Transferase</keyword>
<dbReference type="InterPro" id="IPR024700">
    <property type="entry name" value="UCP020217"/>
</dbReference>
<organism evidence="3 4">
    <name type="scientific">Ammonifex thiophilus</name>
    <dbReference type="NCBI Taxonomy" id="444093"/>
    <lineage>
        <taxon>Bacteria</taxon>
        <taxon>Bacillati</taxon>
        <taxon>Bacillota</taxon>
        <taxon>Clostridia</taxon>
        <taxon>Thermoanaerobacterales</taxon>
        <taxon>Thermoanaerobacteraceae</taxon>
        <taxon>Ammonifex</taxon>
    </lineage>
</organism>
<sequence>MSKMPEWEPSEDFIREYARRAKEKEERLAARKKAALEKARAVAELLKKKYGAEKVMLYGSLAGWSKFHERSDIDIMVWGFKGDFWRMQVEVEETALPFECTVVCQEDALPSLRERVLAKGVEL</sequence>
<proteinExistence type="predicted"/>
<protein>
    <submittedName>
        <fullName evidence="3">Nucleotidyltransferase domain-containing protein</fullName>
    </submittedName>
</protein>
<keyword evidence="4" id="KW-1185">Reference proteome</keyword>
<dbReference type="PIRSF" id="PIRSF020217">
    <property type="entry name" value="UCP020217"/>
    <property type="match status" value="1"/>
</dbReference>
<comment type="caution">
    <text evidence="3">The sequence shown here is derived from an EMBL/GenBank/DDBJ whole genome shotgun (WGS) entry which is preliminary data.</text>
</comment>